<evidence type="ECO:0000313" key="1">
    <source>
        <dbReference type="EMBL" id="CAB3736354.1"/>
    </source>
</evidence>
<dbReference type="Proteomes" id="UP000494111">
    <property type="component" value="Unassembled WGS sequence"/>
</dbReference>
<dbReference type="EMBL" id="CADIJO010000027">
    <property type="protein sequence ID" value="CAB3736354.1"/>
    <property type="molecule type" value="Genomic_DNA"/>
</dbReference>
<evidence type="ECO:0008006" key="3">
    <source>
        <dbReference type="Google" id="ProtNLM"/>
    </source>
</evidence>
<reference evidence="1 2" key="1">
    <citation type="submission" date="2020-04" db="EMBL/GenBank/DDBJ databases">
        <authorList>
            <person name="De Canck E."/>
        </authorList>
    </citation>
    <scope>NUCLEOTIDE SEQUENCE [LARGE SCALE GENOMIC DNA]</scope>
    <source>
        <strain evidence="1 2">LMG 3458</strain>
    </source>
</reference>
<name>A0A6S7AV93_9BURK</name>
<dbReference type="InterPro" id="IPR008551">
    <property type="entry name" value="TANGO2"/>
</dbReference>
<dbReference type="RefSeq" id="WP_175195194.1">
    <property type="nucleotide sequence ID" value="NZ_CADIJO010000027.1"/>
</dbReference>
<accession>A0A6S7AV93</accession>
<dbReference type="Pfam" id="PF05742">
    <property type="entry name" value="TANGO2"/>
    <property type="match status" value="1"/>
</dbReference>
<dbReference type="PANTHER" id="PTHR17985:SF8">
    <property type="entry name" value="TRANSPORT AND GOLGI ORGANIZATION PROTEIN 2 HOMOLOG"/>
    <property type="match status" value="1"/>
</dbReference>
<gene>
    <name evidence="1" type="ORF">LMG3458_05320</name>
</gene>
<protein>
    <recommendedName>
        <fullName evidence="3">Transport and Golgi organization protein 2</fullName>
    </recommendedName>
</protein>
<organism evidence="1 2">
    <name type="scientific">Achromobacter deleyi</name>
    <dbReference type="NCBI Taxonomy" id="1353891"/>
    <lineage>
        <taxon>Bacteria</taxon>
        <taxon>Pseudomonadati</taxon>
        <taxon>Pseudomonadota</taxon>
        <taxon>Betaproteobacteria</taxon>
        <taxon>Burkholderiales</taxon>
        <taxon>Alcaligenaceae</taxon>
        <taxon>Achromobacter</taxon>
    </lineage>
</organism>
<dbReference type="AlphaFoldDB" id="A0A6S7AV93"/>
<proteinExistence type="predicted"/>
<dbReference type="PANTHER" id="PTHR17985">
    <property type="entry name" value="SER/THR-RICH PROTEIN T10 IN DGCR REGION"/>
    <property type="match status" value="1"/>
</dbReference>
<evidence type="ECO:0000313" key="2">
    <source>
        <dbReference type="Proteomes" id="UP000494111"/>
    </source>
</evidence>
<sequence>MCLAVLALHAVPGIPVLIAANRDEFHARPTLPAAQWPDAPNVYGGRDGLAGGTWMGATTGGRYALVTNFREPGRQIADAPSRGALVEDFLRGTATPAGYLAAVHAAGQAYNGFNLIVGDARGAWYASNRDGAPRALAPGVYALSNHLLDTPWPKLARTRAAFERVLQHDPQPDLPALFAALADRQPADDADLPATGLPLDRERLLSSPFIISPNYGTRSSTVLALHDGGAAELTERRFAPDGSANGESALAFAWRDGAASDILK</sequence>